<dbReference type="GO" id="GO:0015074">
    <property type="term" value="P:DNA integration"/>
    <property type="evidence" value="ECO:0007669"/>
    <property type="project" value="UniProtKB-KW"/>
</dbReference>
<evidence type="ECO:0000256" key="7">
    <source>
        <dbReference type="ARBA" id="ARBA00022918"/>
    </source>
</evidence>
<evidence type="ECO:0000256" key="8">
    <source>
        <dbReference type="ARBA" id="ARBA00022932"/>
    </source>
</evidence>
<dbReference type="GO" id="GO:0004190">
    <property type="term" value="F:aspartic-type endopeptidase activity"/>
    <property type="evidence" value="ECO:0007669"/>
    <property type="project" value="UniProtKB-KW"/>
</dbReference>
<dbReference type="GO" id="GO:0003964">
    <property type="term" value="F:RNA-directed DNA polymerase activity"/>
    <property type="evidence" value="ECO:0007669"/>
    <property type="project" value="UniProtKB-KW"/>
</dbReference>
<protein>
    <recommendedName>
        <fullName evidence="12">Integrase catalytic domain-containing protein</fullName>
    </recommendedName>
</protein>
<dbReference type="GO" id="GO:0003887">
    <property type="term" value="F:DNA-directed DNA polymerase activity"/>
    <property type="evidence" value="ECO:0007669"/>
    <property type="project" value="UniProtKB-KW"/>
</dbReference>
<keyword evidence="7" id="KW-0695">RNA-directed DNA polymerase</keyword>
<keyword evidence="4" id="KW-0378">Hydrolase</keyword>
<dbReference type="Pfam" id="PF17921">
    <property type="entry name" value="Integrase_H2C2"/>
    <property type="match status" value="1"/>
</dbReference>
<evidence type="ECO:0000256" key="4">
    <source>
        <dbReference type="ARBA" id="ARBA00022801"/>
    </source>
</evidence>
<dbReference type="GO" id="GO:0046872">
    <property type="term" value="F:metal ion binding"/>
    <property type="evidence" value="ECO:0007669"/>
    <property type="project" value="UniProtKB-KW"/>
</dbReference>
<keyword evidence="8" id="KW-0808">Transferase</keyword>
<keyword evidence="8" id="KW-0548">Nucleotidyltransferase</keyword>
<dbReference type="InterPro" id="IPR056924">
    <property type="entry name" value="SH3_Tf2-1"/>
</dbReference>
<evidence type="ECO:0000256" key="5">
    <source>
        <dbReference type="ARBA" id="ARBA00022842"/>
    </source>
</evidence>
<dbReference type="GO" id="GO:0003677">
    <property type="term" value="F:DNA binding"/>
    <property type="evidence" value="ECO:0007669"/>
    <property type="project" value="UniProtKB-KW"/>
</dbReference>
<dbReference type="PROSITE" id="PS50994">
    <property type="entry name" value="INTEGRASE"/>
    <property type="match status" value="1"/>
</dbReference>
<dbReference type="InterPro" id="IPR012337">
    <property type="entry name" value="RNaseH-like_sf"/>
</dbReference>
<dbReference type="PANTHER" id="PTHR37984">
    <property type="entry name" value="PROTEIN CBG26694"/>
    <property type="match status" value="1"/>
</dbReference>
<dbReference type="FunFam" id="1.10.340.70:FF:000001">
    <property type="entry name" value="Retrovirus-related Pol polyprotein from transposon gypsy-like Protein"/>
    <property type="match status" value="1"/>
</dbReference>
<name>A0ABD1HH76_SALDI</name>
<dbReference type="AlphaFoldDB" id="A0ABD1HH76"/>
<evidence type="ECO:0000313" key="13">
    <source>
        <dbReference type="EMBL" id="KAL1555795.1"/>
    </source>
</evidence>
<feature type="domain" description="Integrase catalytic" evidence="12">
    <location>
        <begin position="181"/>
        <end position="345"/>
    </location>
</feature>
<dbReference type="PANTHER" id="PTHR37984:SF5">
    <property type="entry name" value="PROTEIN NYNRIN-LIKE"/>
    <property type="match status" value="1"/>
</dbReference>
<proteinExistence type="predicted"/>
<keyword evidence="1" id="KW-0645">Protease</keyword>
<evidence type="ECO:0000256" key="11">
    <source>
        <dbReference type="SAM" id="MobiDB-lite"/>
    </source>
</evidence>
<evidence type="ECO:0000256" key="3">
    <source>
        <dbReference type="ARBA" id="ARBA00022750"/>
    </source>
</evidence>
<evidence type="ECO:0000259" key="12">
    <source>
        <dbReference type="PROSITE" id="PS50994"/>
    </source>
</evidence>
<dbReference type="Gene3D" id="3.30.420.10">
    <property type="entry name" value="Ribonuclease H-like superfamily/Ribonuclease H"/>
    <property type="match status" value="1"/>
</dbReference>
<keyword evidence="10" id="KW-0233">DNA recombination</keyword>
<gene>
    <name evidence="13" type="ORF">AAHA92_11494</name>
</gene>
<keyword evidence="8" id="KW-0239">DNA-directed DNA polymerase</keyword>
<comment type="caution">
    <text evidence="13">The sequence shown here is derived from an EMBL/GenBank/DDBJ whole genome shotgun (WGS) entry which is preliminary data.</text>
</comment>
<dbReference type="InterPro" id="IPR041588">
    <property type="entry name" value="Integrase_H2C2"/>
</dbReference>
<dbReference type="Proteomes" id="UP001567538">
    <property type="component" value="Unassembled WGS sequence"/>
</dbReference>
<feature type="region of interest" description="Disordered" evidence="11">
    <location>
        <begin position="564"/>
        <end position="611"/>
    </location>
</feature>
<dbReference type="InterPro" id="IPR036397">
    <property type="entry name" value="RNaseH_sf"/>
</dbReference>
<evidence type="ECO:0000313" key="14">
    <source>
        <dbReference type="Proteomes" id="UP001567538"/>
    </source>
</evidence>
<evidence type="ECO:0000256" key="2">
    <source>
        <dbReference type="ARBA" id="ARBA00022723"/>
    </source>
</evidence>
<dbReference type="Gene3D" id="1.10.340.70">
    <property type="match status" value="1"/>
</dbReference>
<keyword evidence="2" id="KW-0479">Metal-binding</keyword>
<dbReference type="SUPFAM" id="SSF53098">
    <property type="entry name" value="Ribonuclease H-like"/>
    <property type="match status" value="1"/>
</dbReference>
<keyword evidence="5" id="KW-0460">Magnesium</keyword>
<keyword evidence="14" id="KW-1185">Reference proteome</keyword>
<keyword evidence="9" id="KW-0238">DNA-binding</keyword>
<accession>A0ABD1HH76</accession>
<dbReference type="Pfam" id="PF24626">
    <property type="entry name" value="SH3_Tf2-1"/>
    <property type="match status" value="1"/>
</dbReference>
<dbReference type="InterPro" id="IPR050951">
    <property type="entry name" value="Retrovirus_Pol_polyprotein"/>
</dbReference>
<dbReference type="GO" id="GO:0006310">
    <property type="term" value="P:DNA recombination"/>
    <property type="evidence" value="ECO:0007669"/>
    <property type="project" value="UniProtKB-KW"/>
</dbReference>
<evidence type="ECO:0000256" key="6">
    <source>
        <dbReference type="ARBA" id="ARBA00022908"/>
    </source>
</evidence>
<evidence type="ECO:0000256" key="10">
    <source>
        <dbReference type="ARBA" id="ARBA00023172"/>
    </source>
</evidence>
<organism evidence="13 14">
    <name type="scientific">Salvia divinorum</name>
    <name type="common">Maria pastora</name>
    <name type="synonym">Diviner's sage</name>
    <dbReference type="NCBI Taxonomy" id="28513"/>
    <lineage>
        <taxon>Eukaryota</taxon>
        <taxon>Viridiplantae</taxon>
        <taxon>Streptophyta</taxon>
        <taxon>Embryophyta</taxon>
        <taxon>Tracheophyta</taxon>
        <taxon>Spermatophyta</taxon>
        <taxon>Magnoliopsida</taxon>
        <taxon>eudicotyledons</taxon>
        <taxon>Gunneridae</taxon>
        <taxon>Pentapetalae</taxon>
        <taxon>asterids</taxon>
        <taxon>lamiids</taxon>
        <taxon>Lamiales</taxon>
        <taxon>Lamiaceae</taxon>
        <taxon>Nepetoideae</taxon>
        <taxon>Mentheae</taxon>
        <taxon>Salviinae</taxon>
        <taxon>Salvia</taxon>
        <taxon>Salvia subgen. Calosphace</taxon>
    </lineage>
</organism>
<keyword evidence="6" id="KW-0229">DNA integration</keyword>
<dbReference type="InterPro" id="IPR001584">
    <property type="entry name" value="Integrase_cat-core"/>
</dbReference>
<keyword evidence="3" id="KW-0064">Aspartyl protease</keyword>
<evidence type="ECO:0000256" key="9">
    <source>
        <dbReference type="ARBA" id="ARBA00023125"/>
    </source>
</evidence>
<evidence type="ECO:0000256" key="1">
    <source>
        <dbReference type="ARBA" id="ARBA00022670"/>
    </source>
</evidence>
<dbReference type="GO" id="GO:0006508">
    <property type="term" value="P:proteolysis"/>
    <property type="evidence" value="ECO:0007669"/>
    <property type="project" value="UniProtKB-KW"/>
</dbReference>
<reference evidence="13 14" key="1">
    <citation type="submission" date="2024-06" db="EMBL/GenBank/DDBJ databases">
        <title>A chromosome level genome sequence of Diviner's sage (Salvia divinorum).</title>
        <authorList>
            <person name="Ford S.A."/>
            <person name="Ro D.-K."/>
            <person name="Ness R.W."/>
            <person name="Phillips M.A."/>
        </authorList>
    </citation>
    <scope>NUCLEOTIDE SEQUENCE [LARGE SCALE GENOMIC DNA]</scope>
    <source>
        <strain evidence="13">SAF-2024a</strain>
        <tissue evidence="13">Leaf</tissue>
    </source>
</reference>
<dbReference type="EMBL" id="JBEAFC010000005">
    <property type="protein sequence ID" value="KAL1555795.1"/>
    <property type="molecule type" value="Genomic_DNA"/>
</dbReference>
<sequence>MGYKFVIEYKRGITNKAADALSRQHESEENQPEGAVLDVSREGQPTAVQDEAGEQFFVVAAKPIPDVMRLLLDETATLPELVELVTKIRAGEAPSHLAWANGLIYFNRRVLVSPNSRAKRPLLDEHHSSPLAGHPGHERTFRLLAAGFFWPKMRKDVKNFVEECVVCQSTKYSTRKSVGLLQPLPVPSQVWEDVSMDFITRLPQSRGYTSIMVVVDRLSKYAHFAPLPTRFDALRVAQLFVNTVVRHHGFPKTLVSDRDSVFLNATWEEMMRLSDTKLHFSTAYHPQSDGQTEVRNRGLEQYLRAFTADKPSKWANFLPWAELALNCFHHAGLGTSPYRALYGRDPPTLVAASPSAKTPPNVAEMIRQRGELLVTLRRNLQRAQQKMTDVANRHRRHVEFEVGDLVWLKLQPYRQHSVAKPLSAKLSRRFYGPFEVLERVGPVAYKLRLPEGSRIHNVFHVGLLREFIAGTGDVDGVRLPPEFVEGRPVIRPVAFLDEKVIWREGKPEKQVLVRWEDDEATPTWEPFEAMGLRFPDIHLGDKAILNGGGVDTSTPVTSAIEEERMREQDETEAEVVPEANGAEHSRGTGDAANTRVLRPQEKLKQPSKFKS</sequence>